<keyword evidence="3" id="KW-0832">Ubl conjugation</keyword>
<dbReference type="GO" id="GO:0036297">
    <property type="term" value="P:interstrand cross-link repair"/>
    <property type="evidence" value="ECO:0007669"/>
    <property type="project" value="TreeGrafter"/>
</dbReference>
<dbReference type="GO" id="GO:0070182">
    <property type="term" value="F:DNA polymerase binding"/>
    <property type="evidence" value="ECO:0007669"/>
    <property type="project" value="TreeGrafter"/>
</dbReference>
<keyword evidence="4" id="KW-0539">Nucleus</keyword>
<keyword evidence="7" id="KW-1185">Reference proteome</keyword>
<reference evidence="6" key="1">
    <citation type="journal article" date="2017" name="Gigascience">
        <title>The genome draft of coconut (Cocos nucifera).</title>
        <authorList>
            <person name="Xiao Y."/>
            <person name="Xu P."/>
            <person name="Fan H."/>
            <person name="Baudouin L."/>
            <person name="Xia W."/>
            <person name="Bocs S."/>
            <person name="Xu J."/>
            <person name="Li Q."/>
            <person name="Guo A."/>
            <person name="Zhou L."/>
            <person name="Li J."/>
            <person name="Wu Y."/>
            <person name="Ma Z."/>
            <person name="Armero A."/>
            <person name="Issali A.E."/>
            <person name="Liu N."/>
            <person name="Peng M."/>
            <person name="Yang Y."/>
        </authorList>
    </citation>
    <scope>NUCLEOTIDE SEQUENCE</scope>
    <source>
        <tissue evidence="6">Spear leaf of Hainan Tall coconut</tissue>
    </source>
</reference>
<accession>A0A8K0IDS6</accession>
<dbReference type="GO" id="GO:0031573">
    <property type="term" value="P:mitotic intra-S DNA damage checkpoint signaling"/>
    <property type="evidence" value="ECO:0007669"/>
    <property type="project" value="TreeGrafter"/>
</dbReference>
<evidence type="ECO:0000256" key="5">
    <source>
        <dbReference type="ARBA" id="ARBA00093456"/>
    </source>
</evidence>
<evidence type="ECO:0000313" key="6">
    <source>
        <dbReference type="EMBL" id="KAG1348195.1"/>
    </source>
</evidence>
<dbReference type="GO" id="GO:0005634">
    <property type="term" value="C:nucleus"/>
    <property type="evidence" value="ECO:0007669"/>
    <property type="project" value="UniProtKB-SubCell"/>
</dbReference>
<dbReference type="PANTHER" id="PTHR32086">
    <property type="entry name" value="FANCONI ANEMIA GROUP D2 PROTEIN"/>
    <property type="match status" value="1"/>
</dbReference>
<evidence type="ECO:0000256" key="1">
    <source>
        <dbReference type="ARBA" id="ARBA00004123"/>
    </source>
</evidence>
<evidence type="ECO:0000256" key="2">
    <source>
        <dbReference type="ARBA" id="ARBA00022499"/>
    </source>
</evidence>
<dbReference type="GO" id="GO:0007129">
    <property type="term" value="P:homologous chromosome pairing at meiosis"/>
    <property type="evidence" value="ECO:0007669"/>
    <property type="project" value="TreeGrafter"/>
</dbReference>
<evidence type="ECO:0000256" key="4">
    <source>
        <dbReference type="ARBA" id="ARBA00023242"/>
    </source>
</evidence>
<evidence type="ECO:0000313" key="7">
    <source>
        <dbReference type="Proteomes" id="UP000797356"/>
    </source>
</evidence>
<evidence type="ECO:0000256" key="3">
    <source>
        <dbReference type="ARBA" id="ARBA00022843"/>
    </source>
</evidence>
<protein>
    <submittedName>
        <fullName evidence="6">Putative Fanconi anemia group D2 protein</fullName>
    </submittedName>
</protein>
<dbReference type="OrthoDB" id="27031at2759"/>
<dbReference type="PANTHER" id="PTHR32086:SF0">
    <property type="entry name" value="FANCONI ANEMIA GROUP D2 PROTEIN"/>
    <property type="match status" value="1"/>
</dbReference>
<sequence length="170" mass="19237">MTARSFSFLIASEVLETLQSVVSSIAVLLDKSLEGNGKNMHMGCSQKILPFLQSRLGFSARELLVHDPSSEDTENGWKRKGDIIHKILQIYLRNSESSTDLLEELACTILPQVPSCKTRNTQEATHGFPTLCPTMFLTWYRVLVSALNALLIPHFRLHWSEFYRPRKCAA</sequence>
<gene>
    <name evidence="6" type="ORF">COCNU_06G020240</name>
</gene>
<proteinExistence type="inferred from homology"/>
<organism evidence="6 7">
    <name type="scientific">Cocos nucifera</name>
    <name type="common">Coconut palm</name>
    <dbReference type="NCBI Taxonomy" id="13894"/>
    <lineage>
        <taxon>Eukaryota</taxon>
        <taxon>Viridiplantae</taxon>
        <taxon>Streptophyta</taxon>
        <taxon>Embryophyta</taxon>
        <taxon>Tracheophyta</taxon>
        <taxon>Spermatophyta</taxon>
        <taxon>Magnoliopsida</taxon>
        <taxon>Liliopsida</taxon>
        <taxon>Arecaceae</taxon>
        <taxon>Arecoideae</taxon>
        <taxon>Cocoseae</taxon>
        <taxon>Attaleinae</taxon>
        <taxon>Cocos</taxon>
    </lineage>
</organism>
<dbReference type="EMBL" id="CM017877">
    <property type="protein sequence ID" value="KAG1348195.1"/>
    <property type="molecule type" value="Genomic_DNA"/>
</dbReference>
<comment type="subcellular location">
    <subcellularLocation>
        <location evidence="1">Nucleus</location>
    </subcellularLocation>
</comment>
<dbReference type="GO" id="GO:0000793">
    <property type="term" value="C:condensed chromosome"/>
    <property type="evidence" value="ECO:0007669"/>
    <property type="project" value="TreeGrafter"/>
</dbReference>
<comment type="similarity">
    <text evidence="5">Belongs to the Fanconi anemia protein FANCD2 family.</text>
</comment>
<name>A0A8K0IDS6_COCNU</name>
<dbReference type="GO" id="GO:1990918">
    <property type="term" value="P:double-strand break repair involved in meiotic recombination"/>
    <property type="evidence" value="ECO:0007669"/>
    <property type="project" value="TreeGrafter"/>
</dbReference>
<dbReference type="InterPro" id="IPR029448">
    <property type="entry name" value="FANCD2"/>
</dbReference>
<comment type="caution">
    <text evidence="6">The sequence shown here is derived from an EMBL/GenBank/DDBJ whole genome shotgun (WGS) entry which is preliminary data.</text>
</comment>
<reference evidence="6" key="2">
    <citation type="submission" date="2019-07" db="EMBL/GenBank/DDBJ databases">
        <authorList>
            <person name="Yang Y."/>
            <person name="Bocs S."/>
            <person name="Baudouin L."/>
        </authorList>
    </citation>
    <scope>NUCLEOTIDE SEQUENCE</scope>
    <source>
        <tissue evidence="6">Spear leaf of Hainan Tall coconut</tissue>
    </source>
</reference>
<dbReference type="AlphaFoldDB" id="A0A8K0IDS6"/>
<keyword evidence="2" id="KW-1017">Isopeptide bond</keyword>
<dbReference type="Proteomes" id="UP000797356">
    <property type="component" value="Chromosome 6"/>
</dbReference>